<dbReference type="Pfam" id="PF00672">
    <property type="entry name" value="HAMP"/>
    <property type="match status" value="1"/>
</dbReference>
<dbReference type="Pfam" id="PF00512">
    <property type="entry name" value="HisKA"/>
    <property type="match status" value="1"/>
</dbReference>
<evidence type="ECO:0000256" key="1">
    <source>
        <dbReference type="ARBA" id="ARBA00000085"/>
    </source>
</evidence>
<protein>
    <recommendedName>
        <fullName evidence="3">histidine kinase</fullName>
        <ecNumber evidence="3">2.7.13.3</ecNumber>
    </recommendedName>
</protein>
<keyword evidence="11 14" id="KW-1133">Transmembrane helix</keyword>
<evidence type="ECO:0000256" key="12">
    <source>
        <dbReference type="ARBA" id="ARBA00023012"/>
    </source>
</evidence>
<dbReference type="InterPro" id="IPR004358">
    <property type="entry name" value="Sig_transdc_His_kin-like_C"/>
</dbReference>
<keyword evidence="9" id="KW-0418">Kinase</keyword>
<evidence type="ECO:0000256" key="8">
    <source>
        <dbReference type="ARBA" id="ARBA00022741"/>
    </source>
</evidence>
<dbReference type="CDD" id="cd00075">
    <property type="entry name" value="HATPase"/>
    <property type="match status" value="1"/>
</dbReference>
<evidence type="ECO:0000256" key="9">
    <source>
        <dbReference type="ARBA" id="ARBA00022777"/>
    </source>
</evidence>
<keyword evidence="8" id="KW-0547">Nucleotide-binding</keyword>
<dbReference type="InterPro" id="IPR003594">
    <property type="entry name" value="HATPase_dom"/>
</dbReference>
<evidence type="ECO:0000313" key="17">
    <source>
        <dbReference type="EMBL" id="NBD24304.1"/>
    </source>
</evidence>
<proteinExistence type="predicted"/>
<feature type="domain" description="Histidine kinase" evidence="15">
    <location>
        <begin position="271"/>
        <end position="490"/>
    </location>
</feature>
<comment type="catalytic activity">
    <reaction evidence="1">
        <text>ATP + protein L-histidine = ADP + protein N-phospho-L-histidine.</text>
        <dbReference type="EC" id="2.7.13.3"/>
    </reaction>
</comment>
<evidence type="ECO:0000256" key="14">
    <source>
        <dbReference type="SAM" id="Phobius"/>
    </source>
</evidence>
<evidence type="ECO:0000256" key="7">
    <source>
        <dbReference type="ARBA" id="ARBA00022692"/>
    </source>
</evidence>
<dbReference type="SMART" id="SM00304">
    <property type="entry name" value="HAMP"/>
    <property type="match status" value="1"/>
</dbReference>
<gene>
    <name evidence="17" type="ORF">GT019_10515</name>
</gene>
<accession>A0ABW9XNV2</accession>
<dbReference type="Gene3D" id="1.10.287.130">
    <property type="match status" value="1"/>
</dbReference>
<dbReference type="CDD" id="cd06225">
    <property type="entry name" value="HAMP"/>
    <property type="match status" value="1"/>
</dbReference>
<evidence type="ECO:0000256" key="10">
    <source>
        <dbReference type="ARBA" id="ARBA00022840"/>
    </source>
</evidence>
<dbReference type="InterPro" id="IPR036097">
    <property type="entry name" value="HisK_dim/P_sf"/>
</dbReference>
<keyword evidence="6" id="KW-0808">Transferase</keyword>
<comment type="caution">
    <text evidence="17">The sequence shown here is derived from an EMBL/GenBank/DDBJ whole genome shotgun (WGS) entry which is preliminary data.</text>
</comment>
<dbReference type="Gene3D" id="3.30.565.10">
    <property type="entry name" value="Histidine kinase-like ATPase, C-terminal domain"/>
    <property type="match status" value="1"/>
</dbReference>
<keyword evidence="5" id="KW-0597">Phosphoprotein</keyword>
<evidence type="ECO:0000256" key="11">
    <source>
        <dbReference type="ARBA" id="ARBA00022989"/>
    </source>
</evidence>
<feature type="domain" description="HAMP" evidence="16">
    <location>
        <begin position="197"/>
        <end position="249"/>
    </location>
</feature>
<dbReference type="PANTHER" id="PTHR45436:SF5">
    <property type="entry name" value="SENSOR HISTIDINE KINASE TRCS"/>
    <property type="match status" value="1"/>
</dbReference>
<dbReference type="SUPFAM" id="SSF158472">
    <property type="entry name" value="HAMP domain-like"/>
    <property type="match status" value="1"/>
</dbReference>
<evidence type="ECO:0000259" key="15">
    <source>
        <dbReference type="PROSITE" id="PS50109"/>
    </source>
</evidence>
<dbReference type="Pfam" id="PF02518">
    <property type="entry name" value="HATPase_c"/>
    <property type="match status" value="1"/>
</dbReference>
<dbReference type="SUPFAM" id="SSF55874">
    <property type="entry name" value="ATPase domain of HSP90 chaperone/DNA topoisomerase II/histidine kinase"/>
    <property type="match status" value="1"/>
</dbReference>
<evidence type="ECO:0000313" key="18">
    <source>
        <dbReference type="Proteomes" id="UP000665561"/>
    </source>
</evidence>
<dbReference type="PANTHER" id="PTHR45436">
    <property type="entry name" value="SENSOR HISTIDINE KINASE YKOH"/>
    <property type="match status" value="1"/>
</dbReference>
<dbReference type="InterPro" id="IPR003661">
    <property type="entry name" value="HisK_dim/P_dom"/>
</dbReference>
<keyword evidence="7 14" id="KW-0812">Transmembrane</keyword>
<dbReference type="Proteomes" id="UP000665561">
    <property type="component" value="Unassembled WGS sequence"/>
</dbReference>
<dbReference type="SUPFAM" id="SSF47384">
    <property type="entry name" value="Homodimeric domain of signal transducing histidine kinase"/>
    <property type="match status" value="1"/>
</dbReference>
<dbReference type="CDD" id="cd00082">
    <property type="entry name" value="HisKA"/>
    <property type="match status" value="1"/>
</dbReference>
<dbReference type="PROSITE" id="PS50109">
    <property type="entry name" value="HIS_KIN"/>
    <property type="match status" value="1"/>
</dbReference>
<dbReference type="EMBL" id="JAAAMV010000005">
    <property type="protein sequence ID" value="NBD24304.1"/>
    <property type="molecule type" value="Genomic_DNA"/>
</dbReference>
<evidence type="ECO:0000256" key="4">
    <source>
        <dbReference type="ARBA" id="ARBA00022475"/>
    </source>
</evidence>
<dbReference type="PRINTS" id="PR00344">
    <property type="entry name" value="BCTRLSENSOR"/>
</dbReference>
<keyword evidence="12" id="KW-0902">Two-component regulatory system</keyword>
<keyword evidence="13 14" id="KW-0472">Membrane</keyword>
<evidence type="ECO:0000256" key="6">
    <source>
        <dbReference type="ARBA" id="ARBA00022679"/>
    </source>
</evidence>
<dbReference type="RefSeq" id="WP_161743099.1">
    <property type="nucleotide sequence ID" value="NZ_JAAAMV010000005.1"/>
</dbReference>
<organism evidence="17 18">
    <name type="scientific">Paenibacillus glycinis</name>
    <dbReference type="NCBI Taxonomy" id="2697035"/>
    <lineage>
        <taxon>Bacteria</taxon>
        <taxon>Bacillati</taxon>
        <taxon>Bacillota</taxon>
        <taxon>Bacilli</taxon>
        <taxon>Bacillales</taxon>
        <taxon>Paenibacillaceae</taxon>
        <taxon>Paenibacillus</taxon>
    </lineage>
</organism>
<dbReference type="InterPro" id="IPR036890">
    <property type="entry name" value="HATPase_C_sf"/>
</dbReference>
<reference evidence="17 18" key="1">
    <citation type="submission" date="2020-01" db="EMBL/GenBank/DDBJ databases">
        <title>Paenibacillus soybeanensis sp. nov. isolated from the nodules of soybean (Glycine max(L.) Merr).</title>
        <authorList>
            <person name="Wang H."/>
        </authorList>
    </citation>
    <scope>NUCLEOTIDE SEQUENCE [LARGE SCALE GENOMIC DNA]</scope>
    <source>
        <strain evidence="17 18">T1</strain>
    </source>
</reference>
<dbReference type="EC" id="2.7.13.3" evidence="3"/>
<dbReference type="InterPro" id="IPR050428">
    <property type="entry name" value="TCS_sensor_his_kinase"/>
</dbReference>
<dbReference type="InterPro" id="IPR005467">
    <property type="entry name" value="His_kinase_dom"/>
</dbReference>
<dbReference type="Gene3D" id="6.10.340.10">
    <property type="match status" value="1"/>
</dbReference>
<keyword evidence="4" id="KW-1003">Cell membrane</keyword>
<dbReference type="SMART" id="SM00387">
    <property type="entry name" value="HATPase_c"/>
    <property type="match status" value="1"/>
</dbReference>
<feature type="transmembrane region" description="Helical" evidence="14">
    <location>
        <begin position="15"/>
        <end position="35"/>
    </location>
</feature>
<evidence type="ECO:0000256" key="13">
    <source>
        <dbReference type="ARBA" id="ARBA00023136"/>
    </source>
</evidence>
<name>A0ABW9XNV2_9BACL</name>
<evidence type="ECO:0000259" key="16">
    <source>
        <dbReference type="PROSITE" id="PS50885"/>
    </source>
</evidence>
<evidence type="ECO:0000256" key="5">
    <source>
        <dbReference type="ARBA" id="ARBA00022553"/>
    </source>
</evidence>
<dbReference type="SMART" id="SM00388">
    <property type="entry name" value="HisKA"/>
    <property type="match status" value="1"/>
</dbReference>
<feature type="transmembrane region" description="Helical" evidence="14">
    <location>
        <begin position="176"/>
        <end position="196"/>
    </location>
</feature>
<keyword evidence="10" id="KW-0067">ATP-binding</keyword>
<dbReference type="InterPro" id="IPR003660">
    <property type="entry name" value="HAMP_dom"/>
</dbReference>
<sequence length="492" mass="53917">MKRPRGIRLSIRDKMLVSFTIVIVAGLLSLLLVSIRITEQNVSRIISQDSVQVTKTMNLYIKQYFMTKNMAMDAAAFRSEADGLVKELSAAVGEPVSVFDAKGGSLSALNKSLPPASGDFGEALRGSVAYSVAGAGSAASISLSVPVKSGSAQLGVVNMVKGYSDLHEFTGRFLAALRWFAVAIFVLVFLTAAWLANRITRPIETLSRSLGQVAQGVYEPVPLRGGHDEIHRLTRVFNGMVEKIREQIATIERERDALRITQAMSKTFFDNVTHELKTPLTTIRGYAQIMEENGFADKLFFDKGIRYIIEESKRLNDKVVQILAFSTSGTERIAYRSEPVDLTSLIRSICEDMRVKAGKYGIAIRCEAEEGLLLRGDLEKLREMLLNVIDNAIKYGGVDTEVEVRADRAETGAIRVRVIDHGPGIPPEHIAHLFEPFYRVAGDKQEEERGSAGLGLAIVRTIAERHGGRVRIRSAPDAGTTLTIELGGDPPA</sequence>
<keyword evidence="18" id="KW-1185">Reference proteome</keyword>
<evidence type="ECO:0000256" key="3">
    <source>
        <dbReference type="ARBA" id="ARBA00012438"/>
    </source>
</evidence>
<dbReference type="PROSITE" id="PS50885">
    <property type="entry name" value="HAMP"/>
    <property type="match status" value="1"/>
</dbReference>
<comment type="subcellular location">
    <subcellularLocation>
        <location evidence="2">Cell membrane</location>
        <topology evidence="2">Multi-pass membrane protein</topology>
    </subcellularLocation>
</comment>
<evidence type="ECO:0000256" key="2">
    <source>
        <dbReference type="ARBA" id="ARBA00004651"/>
    </source>
</evidence>